<sequence length="234" mass="26142">MDMNQNENEHNQGGAPGHSLAPLLLRLRRAPVRARGRVTFERILDTTALLLDEVGVERITTNLIASRAGINIATLYKYFPNKLSVINALFEHQMRQRAADSLAVLPSAGAVEDWRAVVDAVFDQVRTARSRQPGSIALRRAMQSSPELRRIHDATSREVAELLARWLMQHQQVAEDDARLTARCAIEVLTALMDLAEGEDEAVRERIHAEARRLLKACLAPCFEPQRLDDAALP</sequence>
<dbReference type="InterPro" id="IPR041669">
    <property type="entry name" value="TetR_C_15"/>
</dbReference>
<name>A0A5M8A0K9_9BURK</name>
<feature type="DNA-binding region" description="H-T-H motif" evidence="5">
    <location>
        <begin position="60"/>
        <end position="79"/>
    </location>
</feature>
<evidence type="ECO:0000259" key="6">
    <source>
        <dbReference type="PROSITE" id="PS50977"/>
    </source>
</evidence>
<dbReference type="InterPro" id="IPR001647">
    <property type="entry name" value="HTH_TetR"/>
</dbReference>
<dbReference type="PRINTS" id="PR00455">
    <property type="entry name" value="HTHTETR"/>
</dbReference>
<keyword evidence="3 5" id="KW-0238">DNA-binding</keyword>
<dbReference type="AlphaFoldDB" id="A0A5M8A0K9"/>
<dbReference type="InterPro" id="IPR009057">
    <property type="entry name" value="Homeodomain-like_sf"/>
</dbReference>
<evidence type="ECO:0000256" key="3">
    <source>
        <dbReference type="ARBA" id="ARBA00023125"/>
    </source>
</evidence>
<keyword evidence="2" id="KW-0805">Transcription regulation</keyword>
<keyword evidence="4" id="KW-0804">Transcription</keyword>
<dbReference type="Pfam" id="PF00440">
    <property type="entry name" value="TetR_N"/>
    <property type="match status" value="1"/>
</dbReference>
<dbReference type="Proteomes" id="UP000324324">
    <property type="component" value="Unassembled WGS sequence"/>
</dbReference>
<evidence type="ECO:0000313" key="7">
    <source>
        <dbReference type="EMBL" id="KAA6115526.1"/>
    </source>
</evidence>
<comment type="caution">
    <text evidence="7">The sequence shown here is derived from an EMBL/GenBank/DDBJ whole genome shotgun (WGS) entry which is preliminary data.</text>
</comment>
<proteinExistence type="predicted"/>
<dbReference type="EMBL" id="VWRN01000074">
    <property type="protein sequence ID" value="KAA6115526.1"/>
    <property type="molecule type" value="Genomic_DNA"/>
</dbReference>
<accession>A0A5M8A0K9</accession>
<dbReference type="PANTHER" id="PTHR30055">
    <property type="entry name" value="HTH-TYPE TRANSCRIPTIONAL REGULATOR RUTR"/>
    <property type="match status" value="1"/>
</dbReference>
<reference evidence="7 8" key="1">
    <citation type="submission" date="2019-09" db="EMBL/GenBank/DDBJ databases">
        <title>Isolation of a novel species in the genus Cupriavidus from patients with sepsis using whole genome sequencing.</title>
        <authorList>
            <person name="Kweon O.J."/>
            <person name="Lee M.-K."/>
        </authorList>
    </citation>
    <scope>NUCLEOTIDE SEQUENCE [LARGE SCALE GENOMIC DNA]</scope>
    <source>
        <strain evidence="7 8">MKL-01</strain>
    </source>
</reference>
<dbReference type="InterPro" id="IPR023772">
    <property type="entry name" value="DNA-bd_HTH_TetR-type_CS"/>
</dbReference>
<keyword evidence="8" id="KW-1185">Reference proteome</keyword>
<dbReference type="SUPFAM" id="SSF46689">
    <property type="entry name" value="Homeodomain-like"/>
    <property type="match status" value="1"/>
</dbReference>
<dbReference type="PANTHER" id="PTHR30055:SF151">
    <property type="entry name" value="TRANSCRIPTIONAL REGULATORY PROTEIN"/>
    <property type="match status" value="1"/>
</dbReference>
<dbReference type="GO" id="GO:0003700">
    <property type="term" value="F:DNA-binding transcription factor activity"/>
    <property type="evidence" value="ECO:0007669"/>
    <property type="project" value="TreeGrafter"/>
</dbReference>
<dbReference type="Gene3D" id="1.10.357.10">
    <property type="entry name" value="Tetracycline Repressor, domain 2"/>
    <property type="match status" value="1"/>
</dbReference>
<feature type="domain" description="HTH tetR-type" evidence="6">
    <location>
        <begin position="37"/>
        <end position="97"/>
    </location>
</feature>
<evidence type="ECO:0000256" key="2">
    <source>
        <dbReference type="ARBA" id="ARBA00023015"/>
    </source>
</evidence>
<gene>
    <name evidence="7" type="ORF">F1599_25650</name>
</gene>
<dbReference type="PROSITE" id="PS50977">
    <property type="entry name" value="HTH_TETR_2"/>
    <property type="match status" value="1"/>
</dbReference>
<keyword evidence="1" id="KW-0678">Repressor</keyword>
<evidence type="ECO:0000313" key="8">
    <source>
        <dbReference type="Proteomes" id="UP000324324"/>
    </source>
</evidence>
<evidence type="ECO:0000256" key="5">
    <source>
        <dbReference type="PROSITE-ProRule" id="PRU00335"/>
    </source>
</evidence>
<dbReference type="GO" id="GO:0000976">
    <property type="term" value="F:transcription cis-regulatory region binding"/>
    <property type="evidence" value="ECO:0007669"/>
    <property type="project" value="TreeGrafter"/>
</dbReference>
<evidence type="ECO:0000256" key="4">
    <source>
        <dbReference type="ARBA" id="ARBA00023163"/>
    </source>
</evidence>
<evidence type="ECO:0000256" key="1">
    <source>
        <dbReference type="ARBA" id="ARBA00022491"/>
    </source>
</evidence>
<protein>
    <submittedName>
        <fullName evidence="7">TetR/AcrR family transcriptional regulator</fullName>
    </submittedName>
</protein>
<dbReference type="InterPro" id="IPR050109">
    <property type="entry name" value="HTH-type_TetR-like_transc_reg"/>
</dbReference>
<dbReference type="PROSITE" id="PS01081">
    <property type="entry name" value="HTH_TETR_1"/>
    <property type="match status" value="1"/>
</dbReference>
<organism evidence="7 8">
    <name type="scientific">Cupriavidus cauae</name>
    <dbReference type="NCBI Taxonomy" id="2608999"/>
    <lineage>
        <taxon>Bacteria</taxon>
        <taxon>Pseudomonadati</taxon>
        <taxon>Pseudomonadota</taxon>
        <taxon>Betaproteobacteria</taxon>
        <taxon>Burkholderiales</taxon>
        <taxon>Burkholderiaceae</taxon>
        <taxon>Cupriavidus</taxon>
    </lineage>
</organism>
<dbReference type="Pfam" id="PF17918">
    <property type="entry name" value="TetR_C_15"/>
    <property type="match status" value="1"/>
</dbReference>